<dbReference type="SMART" id="SM00342">
    <property type="entry name" value="HTH_ARAC"/>
    <property type="match status" value="1"/>
</dbReference>
<dbReference type="RefSeq" id="WP_081358323.1">
    <property type="nucleotide sequence ID" value="NZ_FOKQ01000001.1"/>
</dbReference>
<keyword evidence="2 5" id="KW-0238">DNA-binding</keyword>
<evidence type="ECO:0000256" key="1">
    <source>
        <dbReference type="ARBA" id="ARBA00023015"/>
    </source>
</evidence>
<dbReference type="AlphaFoldDB" id="A0A1I1CVS3"/>
<keyword evidence="1" id="KW-0805">Transcription regulation</keyword>
<protein>
    <submittedName>
        <fullName evidence="5">AraC-type DNA-binding protein</fullName>
    </submittedName>
</protein>
<dbReference type="PANTHER" id="PTHR43280">
    <property type="entry name" value="ARAC-FAMILY TRANSCRIPTIONAL REGULATOR"/>
    <property type="match status" value="1"/>
</dbReference>
<dbReference type="Gene3D" id="1.10.10.60">
    <property type="entry name" value="Homeodomain-like"/>
    <property type="match status" value="2"/>
</dbReference>
<keyword evidence="3" id="KW-0804">Transcription</keyword>
<dbReference type="GO" id="GO:0043565">
    <property type="term" value="F:sequence-specific DNA binding"/>
    <property type="evidence" value="ECO:0007669"/>
    <property type="project" value="InterPro"/>
</dbReference>
<evidence type="ECO:0000259" key="4">
    <source>
        <dbReference type="PROSITE" id="PS01124"/>
    </source>
</evidence>
<evidence type="ECO:0000313" key="5">
    <source>
        <dbReference type="EMBL" id="SFB66819.1"/>
    </source>
</evidence>
<dbReference type="Pfam" id="PF12833">
    <property type="entry name" value="HTH_18"/>
    <property type="match status" value="1"/>
</dbReference>
<name>A0A1I1CVS3_RUMAL</name>
<accession>A0A1I1CVS3</accession>
<dbReference type="GO" id="GO:0003700">
    <property type="term" value="F:DNA-binding transcription factor activity"/>
    <property type="evidence" value="ECO:0007669"/>
    <property type="project" value="InterPro"/>
</dbReference>
<sequence length="263" mass="30639">MWYDTVKQTSVKGALFVGINKELSHREFIQRETGETHSPYEKELEFYSAVAAGNIERVRKLYTPLAVEGYGKLSDDPVRNVKYHLTITIALIARFCIEKGLPTETSYTISDIFINKLDVATDLLQLEDIHREVFIEYAKRMQKVNSGNAYSKHVLMCLDIIYDNIYNGVRVQEIADRLGLTPQYLSKLFKQEVGMTISEYIMSRRIQAAENMLKFSEYTPLDIGNYLNFSSHSHFIACFRKHTGLTPKQYRENYFRISWQDRE</sequence>
<evidence type="ECO:0000313" key="6">
    <source>
        <dbReference type="Proteomes" id="UP000182192"/>
    </source>
</evidence>
<dbReference type="InterPro" id="IPR009057">
    <property type="entry name" value="Homeodomain-like_sf"/>
</dbReference>
<dbReference type="PROSITE" id="PS01124">
    <property type="entry name" value="HTH_ARAC_FAMILY_2"/>
    <property type="match status" value="1"/>
</dbReference>
<evidence type="ECO:0000256" key="3">
    <source>
        <dbReference type="ARBA" id="ARBA00023163"/>
    </source>
</evidence>
<dbReference type="EMBL" id="FOKQ01000001">
    <property type="protein sequence ID" value="SFB66819.1"/>
    <property type="molecule type" value="Genomic_DNA"/>
</dbReference>
<dbReference type="Proteomes" id="UP000182192">
    <property type="component" value="Unassembled WGS sequence"/>
</dbReference>
<dbReference type="SUPFAM" id="SSF46689">
    <property type="entry name" value="Homeodomain-like"/>
    <property type="match status" value="2"/>
</dbReference>
<dbReference type="OrthoDB" id="184994at2"/>
<organism evidence="5 6">
    <name type="scientific">Ruminococcus albus</name>
    <dbReference type="NCBI Taxonomy" id="1264"/>
    <lineage>
        <taxon>Bacteria</taxon>
        <taxon>Bacillati</taxon>
        <taxon>Bacillota</taxon>
        <taxon>Clostridia</taxon>
        <taxon>Eubacteriales</taxon>
        <taxon>Oscillospiraceae</taxon>
        <taxon>Ruminococcus</taxon>
    </lineage>
</organism>
<dbReference type="PANTHER" id="PTHR43280:SF34">
    <property type="entry name" value="ARAC-FAMILY TRANSCRIPTIONAL REGULATOR"/>
    <property type="match status" value="1"/>
</dbReference>
<proteinExistence type="predicted"/>
<gene>
    <name evidence="5" type="ORF">SAMN02910406_00127</name>
</gene>
<evidence type="ECO:0000256" key="2">
    <source>
        <dbReference type="ARBA" id="ARBA00023125"/>
    </source>
</evidence>
<reference evidence="5 6" key="1">
    <citation type="submission" date="2016-10" db="EMBL/GenBank/DDBJ databases">
        <authorList>
            <person name="de Groot N.N."/>
        </authorList>
    </citation>
    <scope>NUCLEOTIDE SEQUENCE [LARGE SCALE GENOMIC DNA]</scope>
    <source>
        <strain evidence="5 6">AR67</strain>
    </source>
</reference>
<feature type="domain" description="HTH araC/xylS-type" evidence="4">
    <location>
        <begin position="155"/>
        <end position="253"/>
    </location>
</feature>
<dbReference type="InterPro" id="IPR018060">
    <property type="entry name" value="HTH_AraC"/>
</dbReference>
<dbReference type="eggNOG" id="COG2207">
    <property type="taxonomic scope" value="Bacteria"/>
</dbReference>